<evidence type="ECO:0000259" key="10">
    <source>
        <dbReference type="PROSITE" id="PS50991"/>
    </source>
</evidence>
<keyword evidence="6 9" id="KW-0808">Transferase</keyword>
<evidence type="ECO:0000313" key="11">
    <source>
        <dbReference type="EMBL" id="SEH68696.1"/>
    </source>
</evidence>
<dbReference type="Pfam" id="PF22617">
    <property type="entry name" value="HCS_D2"/>
    <property type="match status" value="1"/>
</dbReference>
<name>A0A1H6K1K2_9FLAO</name>
<reference evidence="12" key="1">
    <citation type="submission" date="2016-10" db="EMBL/GenBank/DDBJ databases">
        <authorList>
            <person name="Varghese N."/>
            <person name="Submissions S."/>
        </authorList>
    </citation>
    <scope>NUCLEOTIDE SEQUENCE [LARGE SCALE GENOMIC DNA]</scope>
    <source>
        <strain evidence="12">DSM 19326</strain>
    </source>
</reference>
<keyword evidence="7" id="KW-0464">Manganese</keyword>
<dbReference type="PROSITE" id="PS50991">
    <property type="entry name" value="PYR_CT"/>
    <property type="match status" value="1"/>
</dbReference>
<evidence type="ECO:0000256" key="6">
    <source>
        <dbReference type="ARBA" id="ARBA00022679"/>
    </source>
</evidence>
<dbReference type="RefSeq" id="WP_089770095.1">
    <property type="nucleotide sequence ID" value="NZ_FNWX01000020.1"/>
</dbReference>
<evidence type="ECO:0000256" key="2">
    <source>
        <dbReference type="ARBA" id="ARBA00009396"/>
    </source>
</evidence>
<dbReference type="InterPro" id="IPR002034">
    <property type="entry name" value="AIPM/Hcit_synth_CS"/>
</dbReference>
<dbReference type="PANTHER" id="PTHR10277">
    <property type="entry name" value="HOMOCITRATE SYNTHASE-RELATED"/>
    <property type="match status" value="1"/>
</dbReference>
<dbReference type="InterPro" id="IPR000891">
    <property type="entry name" value="PYR_CT"/>
</dbReference>
<evidence type="ECO:0000256" key="8">
    <source>
        <dbReference type="ARBA" id="ARBA00023304"/>
    </source>
</evidence>
<dbReference type="Gene3D" id="1.10.238.260">
    <property type="match status" value="1"/>
</dbReference>
<evidence type="ECO:0000256" key="3">
    <source>
        <dbReference type="ARBA" id="ARBA00012973"/>
    </source>
</evidence>
<proteinExistence type="inferred from homology"/>
<dbReference type="GO" id="GO:0009098">
    <property type="term" value="P:L-leucine biosynthetic process"/>
    <property type="evidence" value="ECO:0007669"/>
    <property type="project" value="UniProtKB-KW"/>
</dbReference>
<evidence type="ECO:0000256" key="9">
    <source>
        <dbReference type="RuleBase" id="RU003523"/>
    </source>
</evidence>
<feature type="domain" description="Pyruvate carboxyltransferase" evidence="10">
    <location>
        <begin position="6"/>
        <end position="267"/>
    </location>
</feature>
<dbReference type="NCBIfam" id="NF002086">
    <property type="entry name" value="PRK00915.1-3"/>
    <property type="match status" value="1"/>
</dbReference>
<dbReference type="CDD" id="cd07940">
    <property type="entry name" value="DRE_TIM_IPMS"/>
    <property type="match status" value="1"/>
</dbReference>
<evidence type="ECO:0000256" key="1">
    <source>
        <dbReference type="ARBA" id="ARBA00004689"/>
    </source>
</evidence>
<dbReference type="STRING" id="420404.SAMN05421793_12023"/>
<keyword evidence="12" id="KW-1185">Reference proteome</keyword>
<dbReference type="PROSITE" id="PS00815">
    <property type="entry name" value="AIPM_HOMOCIT_SYNTH_1"/>
    <property type="match status" value="1"/>
</dbReference>
<dbReference type="InterPro" id="IPR050073">
    <property type="entry name" value="2-IPM_HCS-like"/>
</dbReference>
<keyword evidence="4" id="KW-0432">Leucine biosynthesis</keyword>
<dbReference type="InterPro" id="IPR013785">
    <property type="entry name" value="Aldolase_TIM"/>
</dbReference>
<comment type="pathway">
    <text evidence="1">Amino-acid biosynthesis; L-leucine biosynthesis; L-leucine from 3-methyl-2-oxobutanoate: step 1/4.</text>
</comment>
<evidence type="ECO:0000313" key="12">
    <source>
        <dbReference type="Proteomes" id="UP000198555"/>
    </source>
</evidence>
<dbReference type="InterPro" id="IPR054691">
    <property type="entry name" value="LeuA/HCS_post-cat"/>
</dbReference>
<dbReference type="EC" id="2.3.3.13" evidence="3"/>
<comment type="similarity">
    <text evidence="2">Belongs to the alpha-IPM synthase/homocitrate synthase family. LeuA type 1 subfamily.</text>
</comment>
<dbReference type="Gene3D" id="3.20.20.70">
    <property type="entry name" value="Aldolase class I"/>
    <property type="match status" value="1"/>
</dbReference>
<dbReference type="FunFam" id="3.20.20.70:FF:000010">
    <property type="entry name" value="2-isopropylmalate synthase"/>
    <property type="match status" value="1"/>
</dbReference>
<evidence type="ECO:0000256" key="5">
    <source>
        <dbReference type="ARBA" id="ARBA00022605"/>
    </source>
</evidence>
<dbReference type="EMBL" id="FNWX01000020">
    <property type="protein sequence ID" value="SEH68696.1"/>
    <property type="molecule type" value="Genomic_DNA"/>
</dbReference>
<keyword evidence="8" id="KW-0100">Branched-chain amino acid biosynthesis</keyword>
<evidence type="ECO:0000256" key="4">
    <source>
        <dbReference type="ARBA" id="ARBA00022430"/>
    </source>
</evidence>
<evidence type="ECO:0000256" key="7">
    <source>
        <dbReference type="ARBA" id="ARBA00023211"/>
    </source>
</evidence>
<dbReference type="PANTHER" id="PTHR10277:SF9">
    <property type="entry name" value="2-ISOPROPYLMALATE SYNTHASE 1, CHLOROPLASTIC-RELATED"/>
    <property type="match status" value="1"/>
</dbReference>
<protein>
    <recommendedName>
        <fullName evidence="3">2-isopropylmalate synthase</fullName>
        <ecNumber evidence="3">2.3.3.13</ecNumber>
    </recommendedName>
</protein>
<dbReference type="FunFam" id="1.10.238.260:FF:000001">
    <property type="entry name" value="2-isopropylmalate synthase"/>
    <property type="match status" value="1"/>
</dbReference>
<dbReference type="SUPFAM" id="SSF51569">
    <property type="entry name" value="Aldolase"/>
    <property type="match status" value="1"/>
</dbReference>
<gene>
    <name evidence="11" type="ORF">SAMN05421793_12023</name>
</gene>
<sequence>MDSEKIEIFDTTLRDGEQVPGCKLNTEQKLVIAEKLDFLGVDIIEAGFPISSPGDFQSVQEISKIVKNAKVCGLTRANKKDIEVAAEALKFAKRPRIHTGIGTSDSHIKFKFNSTREQILERAVDAVKYAKNLVDDVEFYAEDAGRTDNDFLAKVCEEVIKAGATVLNIPDTTGYCLPEEYGRKIKYLRDNVKDIDKAILSCHCHNDLGMATANSISGIINGARQIECTINGLGERAGNTALEEVVMIIKQHPDLNFFTDINSKMLNEMSYLVSDLMGMPVQPNKAIVGANAFAHSSGIHQDGVIKNRETYEIIDPREVGINESSIVLTARSGRSALAYRFKNIGFDVTKVELDFLYQEFLKIADTKKEVNNDDLSYMMKSFNQKIG</sequence>
<dbReference type="PROSITE" id="PS00816">
    <property type="entry name" value="AIPM_HOMOCIT_SYNTH_2"/>
    <property type="match status" value="1"/>
</dbReference>
<keyword evidence="5" id="KW-0028">Amino-acid biosynthesis</keyword>
<organism evidence="11 12">
    <name type="scientific">Epilithonimonas hominis</name>
    <dbReference type="NCBI Taxonomy" id="420404"/>
    <lineage>
        <taxon>Bacteria</taxon>
        <taxon>Pseudomonadati</taxon>
        <taxon>Bacteroidota</taxon>
        <taxon>Flavobacteriia</taxon>
        <taxon>Flavobacteriales</taxon>
        <taxon>Weeksellaceae</taxon>
        <taxon>Chryseobacterium group</taxon>
        <taxon>Epilithonimonas</taxon>
    </lineage>
</organism>
<dbReference type="Proteomes" id="UP000198555">
    <property type="component" value="Unassembled WGS sequence"/>
</dbReference>
<dbReference type="Pfam" id="PF00682">
    <property type="entry name" value="HMGL-like"/>
    <property type="match status" value="1"/>
</dbReference>
<accession>A0A1H6K1K2</accession>
<dbReference type="GO" id="GO:0003852">
    <property type="term" value="F:2-isopropylmalate synthase activity"/>
    <property type="evidence" value="ECO:0007669"/>
    <property type="project" value="UniProtKB-EC"/>
</dbReference>
<dbReference type="AlphaFoldDB" id="A0A1H6K1K2"/>